<organism evidence="2 3">
    <name type="scientific">Prunus armeniaca</name>
    <name type="common">Apricot</name>
    <name type="synonym">Armeniaca vulgaris</name>
    <dbReference type="NCBI Taxonomy" id="36596"/>
    <lineage>
        <taxon>Eukaryota</taxon>
        <taxon>Viridiplantae</taxon>
        <taxon>Streptophyta</taxon>
        <taxon>Embryophyta</taxon>
        <taxon>Tracheophyta</taxon>
        <taxon>Spermatophyta</taxon>
        <taxon>Magnoliopsida</taxon>
        <taxon>eudicotyledons</taxon>
        <taxon>Gunneridae</taxon>
        <taxon>Pentapetalae</taxon>
        <taxon>rosids</taxon>
        <taxon>fabids</taxon>
        <taxon>Rosales</taxon>
        <taxon>Rosaceae</taxon>
        <taxon>Amygdaloideae</taxon>
        <taxon>Amygdaleae</taxon>
        <taxon>Prunus</taxon>
    </lineage>
</organism>
<evidence type="ECO:0000256" key="1">
    <source>
        <dbReference type="SAM" id="MobiDB-lite"/>
    </source>
</evidence>
<accession>A0A6J5U8T9</accession>
<dbReference type="PANTHER" id="PTHR34802">
    <property type="entry name" value="CHORISMATE SYNTHASE"/>
    <property type="match status" value="1"/>
</dbReference>
<evidence type="ECO:0000313" key="2">
    <source>
        <dbReference type="EMBL" id="CAB4271485.1"/>
    </source>
</evidence>
<reference evidence="2 3" key="1">
    <citation type="submission" date="2020-05" db="EMBL/GenBank/DDBJ databases">
        <authorList>
            <person name="Campoy J."/>
            <person name="Schneeberger K."/>
            <person name="Spophaly S."/>
        </authorList>
    </citation>
    <scope>NUCLEOTIDE SEQUENCE [LARGE SCALE GENOMIC DNA]</scope>
    <source>
        <strain evidence="2">PruArmRojPasFocal</strain>
    </source>
</reference>
<name>A0A6J5U8T9_PRUAR</name>
<dbReference type="EMBL" id="CAEKDK010000002">
    <property type="protein sequence ID" value="CAB4271485.1"/>
    <property type="molecule type" value="Genomic_DNA"/>
</dbReference>
<dbReference type="PANTHER" id="PTHR34802:SF1">
    <property type="entry name" value="CHORISMATE SYNTHASE"/>
    <property type="match status" value="1"/>
</dbReference>
<gene>
    <name evidence="2" type="ORF">CURHAP_LOCUS17871</name>
</gene>
<dbReference type="Proteomes" id="UP000507222">
    <property type="component" value="Unassembled WGS sequence"/>
</dbReference>
<evidence type="ECO:0000313" key="3">
    <source>
        <dbReference type="Proteomes" id="UP000507222"/>
    </source>
</evidence>
<protein>
    <submittedName>
        <fullName evidence="2">Uncharacterized protein</fullName>
    </submittedName>
</protein>
<proteinExistence type="predicted"/>
<dbReference type="AlphaFoldDB" id="A0A6J5U8T9"/>
<sequence length="642" mass="71029">MSDFPGKMSSESEEHSLLAHSESNTQEVAKHSRIAYTRDFMFSLEHLDAGKQLPGGIKPSILSELESHVSSQSSRASDCERWHGTLPRCLLQNSLSVGLLGNDAVLGAYGLISGASAPKFQDNSPPLLHRSKEPFRPRFLSKAECHSGKSPWDLCKDETLGSSECLSEKEEEEKARRDLFEVITEGHETAIQEKQKKNPNEHEENSKFVTLLEDSAYSQRNKCEEHVISPASVENIETKSLTNSLIPEWSDPTANHTKSREICCSKFAHHFPVTETKPTCGISSCSEGSESMAHGVSKDLTREPLYCTGSRKRLQSTYASSLIEQLIADNYVFPSTTNEYGLIGFDCEASMSSSSVDQSKSKENQFVSDDFIAAFRSGVEIDPGLKLSPDSCFDGKDSLPIELLLPDEDSLITVDDFRFTPDKEDNTMLMVEGIPVKADRVSSISPVDTCRRLTGLNIFKNERSTQLSSEGSEQNACKSPAQFHQAQPKQGRTSFHPLDSQPIQAHMRSQMKPITSNYNCHKPSHHPSATNLVPASTFHHFHAKPYQQLQQPMLIPGILPHQIFGSPRRAMAPLPSDQSRYMQELGPIQDFPLNFQLSNHGCFGMPNPGETERNTMQGQAFTSGNSMANGASLDVIVCVDTN</sequence>
<feature type="region of interest" description="Disordered" evidence="1">
    <location>
        <begin position="1"/>
        <end position="25"/>
    </location>
</feature>